<evidence type="ECO:0000256" key="1">
    <source>
        <dbReference type="ARBA" id="ARBA00022679"/>
    </source>
</evidence>
<proteinExistence type="inferred from homology"/>
<evidence type="ECO:0000256" key="4">
    <source>
        <dbReference type="ARBA" id="ARBA00022840"/>
    </source>
</evidence>
<dbReference type="PANTHER" id="PTHR48013">
    <property type="entry name" value="DUAL SPECIFICITY MITOGEN-ACTIVATED PROTEIN KINASE KINASE 5-RELATED"/>
    <property type="match status" value="1"/>
</dbReference>
<evidence type="ECO:0000259" key="10">
    <source>
        <dbReference type="PROSITE" id="PS50011"/>
    </source>
</evidence>
<dbReference type="PROSITE" id="PS50011">
    <property type="entry name" value="PROTEIN_KINASE_DOM"/>
    <property type="match status" value="1"/>
</dbReference>
<evidence type="ECO:0000256" key="2">
    <source>
        <dbReference type="ARBA" id="ARBA00022741"/>
    </source>
</evidence>
<reference evidence="11 12" key="1">
    <citation type="journal article" date="2011" name="Proc. Natl. Acad. Sci. U.S.A.">
        <title>Niche of harmful alga Aureococcus anophagefferens revealed through ecogenomics.</title>
        <authorList>
            <person name="Gobler C.J."/>
            <person name="Berry D.L."/>
            <person name="Dyhrman S.T."/>
            <person name="Wilhelm S.W."/>
            <person name="Salamov A."/>
            <person name="Lobanov A.V."/>
            <person name="Zhang Y."/>
            <person name="Collier J.L."/>
            <person name="Wurch L.L."/>
            <person name="Kustka A.B."/>
            <person name="Dill B.D."/>
            <person name="Shah M."/>
            <person name="VerBerkmoes N.C."/>
            <person name="Kuo A."/>
            <person name="Terry A."/>
            <person name="Pangilinan J."/>
            <person name="Lindquist E.A."/>
            <person name="Lucas S."/>
            <person name="Paulsen I.T."/>
            <person name="Hattenrath-Lehmann T.K."/>
            <person name="Talmage S.C."/>
            <person name="Walker E.A."/>
            <person name="Koch F."/>
            <person name="Burson A.M."/>
            <person name="Marcoval M.A."/>
            <person name="Tang Y.Z."/>
            <person name="Lecleir G.R."/>
            <person name="Coyne K.J."/>
            <person name="Berg G.M."/>
            <person name="Bertrand E.M."/>
            <person name="Saito M.A."/>
            <person name="Gladyshev V.N."/>
            <person name="Grigoriev I.V."/>
        </authorList>
    </citation>
    <scope>NUCLEOTIDE SEQUENCE [LARGE SCALE GENOMIC DNA]</scope>
    <source>
        <strain evidence="12">CCMP 1984</strain>
    </source>
</reference>
<dbReference type="SUPFAM" id="SSF56112">
    <property type="entry name" value="Protein kinase-like (PK-like)"/>
    <property type="match status" value="1"/>
</dbReference>
<organism evidence="12">
    <name type="scientific">Aureococcus anophagefferens</name>
    <name type="common">Harmful bloom alga</name>
    <dbReference type="NCBI Taxonomy" id="44056"/>
    <lineage>
        <taxon>Eukaryota</taxon>
        <taxon>Sar</taxon>
        <taxon>Stramenopiles</taxon>
        <taxon>Ochrophyta</taxon>
        <taxon>Pelagophyceae</taxon>
        <taxon>Pelagomonadales</taxon>
        <taxon>Pelagomonadaceae</taxon>
        <taxon>Aureococcus</taxon>
    </lineage>
</organism>
<name>F0Y0K2_AURAN</name>
<dbReference type="PANTHER" id="PTHR48013:SF9">
    <property type="entry name" value="DUAL SPECIFICITY MITOGEN-ACTIVATED PROTEIN KINASE KINASE 5"/>
    <property type="match status" value="1"/>
</dbReference>
<comment type="catalytic activity">
    <reaction evidence="8">
        <text>L-threonyl-[protein] + ATP = O-phospho-L-threonyl-[protein] + ADP + H(+)</text>
        <dbReference type="Rhea" id="RHEA:46608"/>
        <dbReference type="Rhea" id="RHEA-COMP:11060"/>
        <dbReference type="Rhea" id="RHEA-COMP:11605"/>
        <dbReference type="ChEBI" id="CHEBI:15378"/>
        <dbReference type="ChEBI" id="CHEBI:30013"/>
        <dbReference type="ChEBI" id="CHEBI:30616"/>
        <dbReference type="ChEBI" id="CHEBI:61977"/>
        <dbReference type="ChEBI" id="CHEBI:456216"/>
        <dbReference type="EC" id="2.7.12.2"/>
    </reaction>
</comment>
<comment type="similarity">
    <text evidence="5">Belongs to the protein kinase superfamily. STE Ser/Thr protein kinase family. MAP kinase kinase subfamily.</text>
</comment>
<dbReference type="InterPro" id="IPR008271">
    <property type="entry name" value="Ser/Thr_kinase_AS"/>
</dbReference>
<accession>F0Y0K2</accession>
<dbReference type="Proteomes" id="UP000002729">
    <property type="component" value="Unassembled WGS sequence"/>
</dbReference>
<dbReference type="EMBL" id="GL833122">
    <property type="protein sequence ID" value="EGB11733.1"/>
    <property type="molecule type" value="Genomic_DNA"/>
</dbReference>
<evidence type="ECO:0000256" key="3">
    <source>
        <dbReference type="ARBA" id="ARBA00022777"/>
    </source>
</evidence>
<keyword evidence="4" id="KW-0067">ATP-binding</keyword>
<evidence type="ECO:0000256" key="8">
    <source>
        <dbReference type="ARBA" id="ARBA00049299"/>
    </source>
</evidence>
<dbReference type="PROSITE" id="PS00108">
    <property type="entry name" value="PROTEIN_KINASE_ST"/>
    <property type="match status" value="1"/>
</dbReference>
<evidence type="ECO:0000256" key="6">
    <source>
        <dbReference type="ARBA" id="ARBA00038999"/>
    </source>
</evidence>
<dbReference type="OMA" id="GLACHVE"/>
<dbReference type="GeneID" id="20218496"/>
<comment type="catalytic activity">
    <reaction evidence="9">
        <text>L-tyrosyl-[protein] + ATP = O-phospho-L-tyrosyl-[protein] + ADP + H(+)</text>
        <dbReference type="Rhea" id="RHEA:10596"/>
        <dbReference type="Rhea" id="RHEA-COMP:10136"/>
        <dbReference type="Rhea" id="RHEA-COMP:20101"/>
        <dbReference type="ChEBI" id="CHEBI:15378"/>
        <dbReference type="ChEBI" id="CHEBI:30616"/>
        <dbReference type="ChEBI" id="CHEBI:46858"/>
        <dbReference type="ChEBI" id="CHEBI:61978"/>
        <dbReference type="ChEBI" id="CHEBI:456216"/>
        <dbReference type="EC" id="2.7.12.2"/>
    </reaction>
</comment>
<dbReference type="eggNOG" id="KOG0581">
    <property type="taxonomic scope" value="Eukaryota"/>
</dbReference>
<keyword evidence="1" id="KW-0808">Transferase</keyword>
<dbReference type="Gene3D" id="1.10.510.10">
    <property type="entry name" value="Transferase(Phosphotransferase) domain 1"/>
    <property type="match status" value="1"/>
</dbReference>
<keyword evidence="12" id="KW-1185">Reference proteome</keyword>
<dbReference type="InterPro" id="IPR011009">
    <property type="entry name" value="Kinase-like_dom_sf"/>
</dbReference>
<gene>
    <name evidence="11" type="ORF">AURANDRAFT_15336</name>
</gene>
<evidence type="ECO:0000256" key="7">
    <source>
        <dbReference type="ARBA" id="ARBA00049014"/>
    </source>
</evidence>
<evidence type="ECO:0000313" key="12">
    <source>
        <dbReference type="Proteomes" id="UP000002729"/>
    </source>
</evidence>
<evidence type="ECO:0000256" key="5">
    <source>
        <dbReference type="ARBA" id="ARBA00038035"/>
    </source>
</evidence>
<keyword evidence="2" id="KW-0547">Nucleotide-binding</keyword>
<dbReference type="RefSeq" id="XP_009034071.1">
    <property type="nucleotide sequence ID" value="XM_009035823.1"/>
</dbReference>
<dbReference type="GO" id="GO:0005524">
    <property type="term" value="F:ATP binding"/>
    <property type="evidence" value="ECO:0007669"/>
    <property type="project" value="UniProtKB-KW"/>
</dbReference>
<evidence type="ECO:0000256" key="9">
    <source>
        <dbReference type="ARBA" id="ARBA00051693"/>
    </source>
</evidence>
<keyword evidence="3" id="KW-0418">Kinase</keyword>
<feature type="domain" description="Protein kinase" evidence="10">
    <location>
        <begin position="1"/>
        <end position="122"/>
    </location>
</feature>
<dbReference type="InParanoid" id="F0Y0K2"/>
<sequence length="122" mass="13139">MVLEYMDGGSLHDVVHAGGLRGHDGALRHLAGETLKGLRHLHASDVVHRDVKPSNVLVSRSGRVKIADLGLAAKDDDRAHVLMEGSLMYFSPERLRGDCHAAADVWALGVTLFSVAAGRHPF</sequence>
<dbReference type="Pfam" id="PF00069">
    <property type="entry name" value="Pkinase"/>
    <property type="match status" value="1"/>
</dbReference>
<comment type="catalytic activity">
    <reaction evidence="7">
        <text>L-seryl-[protein] + ATP = O-phospho-L-seryl-[protein] + ADP + H(+)</text>
        <dbReference type="Rhea" id="RHEA:17989"/>
        <dbReference type="Rhea" id="RHEA-COMP:9863"/>
        <dbReference type="Rhea" id="RHEA-COMP:11604"/>
        <dbReference type="ChEBI" id="CHEBI:15378"/>
        <dbReference type="ChEBI" id="CHEBI:29999"/>
        <dbReference type="ChEBI" id="CHEBI:30616"/>
        <dbReference type="ChEBI" id="CHEBI:83421"/>
        <dbReference type="ChEBI" id="CHEBI:456216"/>
        <dbReference type="EC" id="2.7.12.2"/>
    </reaction>
</comment>
<dbReference type="AlphaFoldDB" id="F0Y0K2"/>
<dbReference type="KEGG" id="aaf:AURANDRAFT_15336"/>
<evidence type="ECO:0000313" key="11">
    <source>
        <dbReference type="EMBL" id="EGB11733.1"/>
    </source>
</evidence>
<dbReference type="GO" id="GO:0004708">
    <property type="term" value="F:MAP kinase kinase activity"/>
    <property type="evidence" value="ECO:0007669"/>
    <property type="project" value="UniProtKB-EC"/>
</dbReference>
<dbReference type="InterPro" id="IPR000719">
    <property type="entry name" value="Prot_kinase_dom"/>
</dbReference>
<dbReference type="EC" id="2.7.12.2" evidence="6"/>
<dbReference type="SMART" id="SM00220">
    <property type="entry name" value="S_TKc"/>
    <property type="match status" value="1"/>
</dbReference>
<dbReference type="OrthoDB" id="10252354at2759"/>
<feature type="non-terminal residue" evidence="11">
    <location>
        <position position="122"/>
    </location>
</feature>
<protein>
    <recommendedName>
        <fullName evidence="6">mitogen-activated protein kinase kinase</fullName>
        <ecNumber evidence="6">2.7.12.2</ecNumber>
    </recommendedName>
</protein>